<dbReference type="Proteomes" id="UP000468388">
    <property type="component" value="Unassembled WGS sequence"/>
</dbReference>
<keyword evidence="3" id="KW-1185">Reference proteome</keyword>
<dbReference type="EMBL" id="WRXO01000001">
    <property type="protein sequence ID" value="MVT39874.1"/>
    <property type="molecule type" value="Genomic_DNA"/>
</dbReference>
<sequence length="372" mass="42035">MKLFLTVALLLSQLIPSLAQDPDYANNPIPVPEQPKTKVIKLNANIPVHHFVMPVKDIQMIAICGDSVNLGYLPYKKNYFKKTIALPDKPLQDYLQEYVNKQYGDQYKSDNGKDLLCLIQSFRIAEGAVDKAYVRIKAVAFLSADNQQFQLSCQIDTTLVYDNKRDSRAHSENITQAIDLLMKAADRQNITAAFHSKDEILNIAWRGYKQPIYTTSQFNDGIYTSYKDFLKNAPSVTNFTLGVEYGKVVAYHIHDDSTCNIINQPWGMCYQGQLYRYNVDWFIPMKRQGLSFMFTDPEFKSDQDTKITGAQMANYAGQTAEAVAGFLLFGMVQVPGFHVPGGNLINTLPYLNNLPDPPIATMIDPFTGELMF</sequence>
<proteinExistence type="predicted"/>
<feature type="signal peptide" evidence="1">
    <location>
        <begin position="1"/>
        <end position="19"/>
    </location>
</feature>
<dbReference type="AlphaFoldDB" id="A0A6N8J4P4"/>
<evidence type="ECO:0000256" key="1">
    <source>
        <dbReference type="SAM" id="SignalP"/>
    </source>
</evidence>
<organism evidence="2 3">
    <name type="scientific">Chitinophaga oryziterrae</name>
    <dbReference type="NCBI Taxonomy" id="1031224"/>
    <lineage>
        <taxon>Bacteria</taxon>
        <taxon>Pseudomonadati</taxon>
        <taxon>Bacteroidota</taxon>
        <taxon>Chitinophagia</taxon>
        <taxon>Chitinophagales</taxon>
        <taxon>Chitinophagaceae</taxon>
        <taxon>Chitinophaga</taxon>
    </lineage>
</organism>
<evidence type="ECO:0000313" key="2">
    <source>
        <dbReference type="EMBL" id="MVT39874.1"/>
    </source>
</evidence>
<protein>
    <submittedName>
        <fullName evidence="2">Uncharacterized protein</fullName>
    </submittedName>
</protein>
<dbReference type="RefSeq" id="WP_157298520.1">
    <property type="nucleotide sequence ID" value="NZ_BAAAZB010000005.1"/>
</dbReference>
<keyword evidence="1" id="KW-0732">Signal</keyword>
<gene>
    <name evidence="2" type="ORF">GO495_04710</name>
</gene>
<accession>A0A6N8J4P4</accession>
<evidence type="ECO:0000313" key="3">
    <source>
        <dbReference type="Proteomes" id="UP000468388"/>
    </source>
</evidence>
<name>A0A6N8J4P4_9BACT</name>
<feature type="chain" id="PRO_5026667456" evidence="1">
    <location>
        <begin position="20"/>
        <end position="372"/>
    </location>
</feature>
<reference evidence="2 3" key="1">
    <citation type="submission" date="2019-12" db="EMBL/GenBank/DDBJ databases">
        <title>The draft genomic sequence of strain Chitinophaga oryziterrae JCM 16595.</title>
        <authorList>
            <person name="Zhang X."/>
        </authorList>
    </citation>
    <scope>NUCLEOTIDE SEQUENCE [LARGE SCALE GENOMIC DNA]</scope>
    <source>
        <strain evidence="2 3">JCM 16595</strain>
    </source>
</reference>
<dbReference type="OrthoDB" id="662107at2"/>
<comment type="caution">
    <text evidence="2">The sequence shown here is derived from an EMBL/GenBank/DDBJ whole genome shotgun (WGS) entry which is preliminary data.</text>
</comment>